<dbReference type="InterPro" id="IPR050574">
    <property type="entry name" value="HPF/YfiA_ribosome-assoc"/>
</dbReference>
<dbReference type="Pfam" id="PF16321">
    <property type="entry name" value="Ribosom_S30AE_C"/>
    <property type="match status" value="1"/>
</dbReference>
<dbReference type="HAMAP" id="MF_00839">
    <property type="entry name" value="HPF"/>
    <property type="match status" value="1"/>
</dbReference>
<proteinExistence type="inferred from homology"/>
<dbReference type="SUPFAM" id="SSF69754">
    <property type="entry name" value="Ribosome binding protein Y (YfiA homologue)"/>
    <property type="match status" value="1"/>
</dbReference>
<comment type="caution">
    <text evidence="4">The sequence shown here is derived from an EMBL/GenBank/DDBJ whole genome shotgun (WGS) entry which is preliminary data.</text>
</comment>
<name>A0ABV9QNH2_9FIRM</name>
<dbReference type="Gene3D" id="3.30.160.100">
    <property type="entry name" value="Ribosome hibernation promotion factor-like"/>
    <property type="match status" value="1"/>
</dbReference>
<dbReference type="PANTHER" id="PTHR33231">
    <property type="entry name" value="30S RIBOSOMAL PROTEIN"/>
    <property type="match status" value="1"/>
</dbReference>
<sequence>MELKITGKNVRISDAMEKVLSTKLGKLDKFFEKEVSAKALVSASKNLQKIEVTIPIGSGIIRAEVEDADLYDATDMAVEKLARQIRKNKEKLIRKGHDTIRYENIGAEFDSDEDIQASIVRRKRLEYKPMSEEEAVMQMELLGHDFFLFHRAEDDIVCLLYLRRDGDYGIIEQE</sequence>
<comment type="subunit">
    <text evidence="2">Interacts with 100S ribosomes.</text>
</comment>
<evidence type="ECO:0000256" key="2">
    <source>
        <dbReference type="HAMAP-Rule" id="MF_00839"/>
    </source>
</evidence>
<dbReference type="InterPro" id="IPR038416">
    <property type="entry name" value="Ribosom_S30AE_C_sf"/>
</dbReference>
<dbReference type="EMBL" id="JBHSHL010000055">
    <property type="protein sequence ID" value="MFC4805622.1"/>
    <property type="molecule type" value="Genomic_DNA"/>
</dbReference>
<dbReference type="InterPro" id="IPR032528">
    <property type="entry name" value="Ribosom_S30AE_C"/>
</dbReference>
<evidence type="ECO:0000313" key="5">
    <source>
        <dbReference type="Proteomes" id="UP001595916"/>
    </source>
</evidence>
<dbReference type="InterPro" id="IPR003489">
    <property type="entry name" value="RHF/RaiA"/>
</dbReference>
<dbReference type="CDD" id="cd00552">
    <property type="entry name" value="RaiA"/>
    <property type="match status" value="1"/>
</dbReference>
<dbReference type="InterPro" id="IPR036567">
    <property type="entry name" value="RHF-like"/>
</dbReference>
<comment type="similarity">
    <text evidence="2">Belongs to the HPF/YfiA ribosome-associated protein family. Long HPF subfamily.</text>
</comment>
<gene>
    <name evidence="2 4" type="primary">hpf</name>
    <name evidence="4" type="ORF">ACFO4R_11160</name>
</gene>
<dbReference type="Pfam" id="PF02482">
    <property type="entry name" value="Ribosomal_S30AE"/>
    <property type="match status" value="1"/>
</dbReference>
<reference evidence="5" key="1">
    <citation type="journal article" date="2019" name="Int. J. Syst. Evol. Microbiol.">
        <title>The Global Catalogue of Microorganisms (GCM) 10K type strain sequencing project: providing services to taxonomists for standard genome sequencing and annotation.</title>
        <authorList>
            <consortium name="The Broad Institute Genomics Platform"/>
            <consortium name="The Broad Institute Genome Sequencing Center for Infectious Disease"/>
            <person name="Wu L."/>
            <person name="Ma J."/>
        </authorList>
    </citation>
    <scope>NUCLEOTIDE SEQUENCE [LARGE SCALE GENOMIC DNA]</scope>
    <source>
        <strain evidence="5">CCUG 46385</strain>
    </source>
</reference>
<dbReference type="InterPro" id="IPR034694">
    <property type="entry name" value="HPF_long/plastid"/>
</dbReference>
<organism evidence="4 5">
    <name type="scientific">Filifactor villosus</name>
    <dbReference type="NCBI Taxonomy" id="29374"/>
    <lineage>
        <taxon>Bacteria</taxon>
        <taxon>Bacillati</taxon>
        <taxon>Bacillota</taxon>
        <taxon>Clostridia</taxon>
        <taxon>Peptostreptococcales</taxon>
        <taxon>Filifactoraceae</taxon>
        <taxon>Filifactor</taxon>
    </lineage>
</organism>
<keyword evidence="1 2" id="KW-0810">Translation regulation</keyword>
<dbReference type="Proteomes" id="UP001595916">
    <property type="component" value="Unassembled WGS sequence"/>
</dbReference>
<comment type="function">
    <text evidence="2">Required for dimerization of active 70S ribosomes into 100S ribosomes in stationary phase; 100S ribosomes are translationally inactive and sometimes present during exponential growth.</text>
</comment>
<keyword evidence="5" id="KW-1185">Reference proteome</keyword>
<accession>A0ABV9QNH2</accession>
<dbReference type="Gene3D" id="3.30.505.50">
    <property type="entry name" value="Sigma 54 modulation/S30EA ribosomal protein, C-terminal domain"/>
    <property type="match status" value="1"/>
</dbReference>
<comment type="subcellular location">
    <subcellularLocation>
        <location evidence="2">Cytoplasm</location>
    </subcellularLocation>
</comment>
<dbReference type="NCBIfam" id="TIGR00741">
    <property type="entry name" value="yfiA"/>
    <property type="match status" value="1"/>
</dbReference>
<evidence type="ECO:0000256" key="1">
    <source>
        <dbReference type="ARBA" id="ARBA00022845"/>
    </source>
</evidence>
<keyword evidence="2" id="KW-0963">Cytoplasm</keyword>
<evidence type="ECO:0000313" key="4">
    <source>
        <dbReference type="EMBL" id="MFC4805622.1"/>
    </source>
</evidence>
<evidence type="ECO:0000259" key="3">
    <source>
        <dbReference type="Pfam" id="PF16321"/>
    </source>
</evidence>
<dbReference type="PANTHER" id="PTHR33231:SF1">
    <property type="entry name" value="30S RIBOSOMAL PROTEIN"/>
    <property type="match status" value="1"/>
</dbReference>
<protein>
    <recommendedName>
        <fullName evidence="2">Ribosome hibernation promoting factor</fullName>
        <shortName evidence="2">HPF</shortName>
    </recommendedName>
</protein>
<feature type="domain" description="Sigma 54 modulation/S30EA ribosomal protein C-terminal" evidence="3">
    <location>
        <begin position="117"/>
        <end position="170"/>
    </location>
</feature>
<dbReference type="RefSeq" id="WP_379789231.1">
    <property type="nucleotide sequence ID" value="NZ_JBHSHL010000055.1"/>
</dbReference>